<evidence type="ECO:0000313" key="3">
    <source>
        <dbReference type="Proteomes" id="UP000664203"/>
    </source>
</evidence>
<name>A0A8H3FFI6_9LECA</name>
<dbReference type="Proteomes" id="UP000664203">
    <property type="component" value="Unassembled WGS sequence"/>
</dbReference>
<feature type="transmembrane region" description="Helical" evidence="1">
    <location>
        <begin position="119"/>
        <end position="135"/>
    </location>
</feature>
<keyword evidence="1" id="KW-0472">Membrane</keyword>
<sequence>MALPVTEKLLQGNSEELGVPGRVSRFTWMDLGAVAVVLLAFVVALNAVLYKPTALLLGQTNQLILLGRMLSVMGSCTQRQIQKLLLVYEARAGKSTLQNFDAILRTDYFSKALSLRPRIVLTFLFALPLGLGVSYKKFSGGSTSIEVSNTGADFWFTAAPGYQLIGNGLSLLVDAYLPFWIKPSLGRTYGFNSYVAADNKTAAILDAPLPKDLSKLQASLNDHESMNTTATVNATVTENIDPSTEERYDYNGYWHEKALMFDQNGLGRVGAANGAFEDMWASTNCSRCTYTEVFLSLWNVTKNQSFHSEVERFVSTRRTCMGVWKLTRLNVSLVDVAYLQSADEINATQNQDVIANVINSVKPMFFPFLGEYDWKTREAWDQPLPGNSVPGGPPQFFPVLNTRPALVAAMLWARTTSNVGPERPYVPSFASGLTSYSKDASYITLVKQGLTLQRSPWLIVVLAIHPLLTIIAVLAKAALSTTPIGDGFGLISLLAGIREEGLEILRGAALSGKISPKVRIRFTARKAEGLDHERLHLDLGSQAKSDRLDPNVRYG</sequence>
<dbReference type="EMBL" id="CAJPDR010000173">
    <property type="protein sequence ID" value="CAF9923641.1"/>
    <property type="molecule type" value="Genomic_DNA"/>
</dbReference>
<evidence type="ECO:0000256" key="1">
    <source>
        <dbReference type="SAM" id="Phobius"/>
    </source>
</evidence>
<keyword evidence="3" id="KW-1185">Reference proteome</keyword>
<comment type="caution">
    <text evidence="2">The sequence shown here is derived from an EMBL/GenBank/DDBJ whole genome shotgun (WGS) entry which is preliminary data.</text>
</comment>
<feature type="transmembrane region" description="Helical" evidence="1">
    <location>
        <begin position="31"/>
        <end position="50"/>
    </location>
</feature>
<dbReference type="AlphaFoldDB" id="A0A8H3FFI6"/>
<accession>A0A8H3FFI6</accession>
<protein>
    <submittedName>
        <fullName evidence="2">Uncharacterized protein</fullName>
    </submittedName>
</protein>
<gene>
    <name evidence="2" type="ORF">ALECFALPRED_002514</name>
</gene>
<reference evidence="2" key="1">
    <citation type="submission" date="2021-03" db="EMBL/GenBank/DDBJ databases">
        <authorList>
            <person name="Tagirdzhanova G."/>
        </authorList>
    </citation>
    <scope>NUCLEOTIDE SEQUENCE</scope>
</reference>
<evidence type="ECO:0000313" key="2">
    <source>
        <dbReference type="EMBL" id="CAF9923641.1"/>
    </source>
</evidence>
<keyword evidence="1" id="KW-1133">Transmembrane helix</keyword>
<dbReference type="OrthoDB" id="5420013at2759"/>
<keyword evidence="1" id="KW-0812">Transmembrane</keyword>
<proteinExistence type="predicted"/>
<organism evidence="2 3">
    <name type="scientific">Alectoria fallacina</name>
    <dbReference type="NCBI Taxonomy" id="1903189"/>
    <lineage>
        <taxon>Eukaryota</taxon>
        <taxon>Fungi</taxon>
        <taxon>Dikarya</taxon>
        <taxon>Ascomycota</taxon>
        <taxon>Pezizomycotina</taxon>
        <taxon>Lecanoromycetes</taxon>
        <taxon>OSLEUM clade</taxon>
        <taxon>Lecanoromycetidae</taxon>
        <taxon>Lecanorales</taxon>
        <taxon>Lecanorineae</taxon>
        <taxon>Parmeliaceae</taxon>
        <taxon>Alectoria</taxon>
    </lineage>
</organism>